<dbReference type="EMBL" id="LK052936">
    <property type="protein sequence ID" value="CDR35523.1"/>
    <property type="molecule type" value="Genomic_DNA"/>
</dbReference>
<feature type="chain" id="PRO_5001598073" evidence="1">
    <location>
        <begin position="21"/>
        <end position="212"/>
    </location>
</feature>
<feature type="signal peptide" evidence="1">
    <location>
        <begin position="1"/>
        <end position="20"/>
    </location>
</feature>
<organism evidence="2">
    <name type="scientific">Rhodotorula toruloides</name>
    <name type="common">Yeast</name>
    <name type="synonym">Rhodosporidium toruloides</name>
    <dbReference type="NCBI Taxonomy" id="5286"/>
    <lineage>
        <taxon>Eukaryota</taxon>
        <taxon>Fungi</taxon>
        <taxon>Dikarya</taxon>
        <taxon>Basidiomycota</taxon>
        <taxon>Pucciniomycotina</taxon>
        <taxon>Microbotryomycetes</taxon>
        <taxon>Sporidiobolales</taxon>
        <taxon>Sporidiobolaceae</taxon>
        <taxon>Rhodotorula</taxon>
    </lineage>
</organism>
<keyword evidence="1" id="KW-0732">Signal</keyword>
<proteinExistence type="predicted"/>
<gene>
    <name evidence="2" type="ORF">RHTO0S_01e01244g</name>
</gene>
<reference evidence="2" key="1">
    <citation type="journal article" date="2014" name="Genome Announc.">
        <title>Draft genome sequence of Rhodosporidium toruloides CECT1137, an oleaginous yeast of biotechnological interest.</title>
        <authorList>
            <person name="Morin N."/>
            <person name="Calcas X."/>
            <person name="Devillers H."/>
            <person name="Durrens P."/>
            <person name="Sherman D.J."/>
            <person name="Nicaud J.-M."/>
            <person name="Neuveglise C."/>
        </authorList>
    </citation>
    <scope>NUCLEOTIDE SEQUENCE</scope>
    <source>
        <strain evidence="2">CECT1137</strain>
    </source>
</reference>
<protein>
    <submittedName>
        <fullName evidence="2">RHTO0S01e01244g1_1</fullName>
    </submittedName>
</protein>
<evidence type="ECO:0000256" key="1">
    <source>
        <dbReference type="SAM" id="SignalP"/>
    </source>
</evidence>
<evidence type="ECO:0000313" key="2">
    <source>
        <dbReference type="EMBL" id="CDR35523.1"/>
    </source>
</evidence>
<name>A0A061ALD3_RHOTO</name>
<dbReference type="OrthoDB" id="2537833at2759"/>
<accession>A0A061ALD3</accession>
<dbReference type="AlphaFoldDB" id="A0A061ALD3"/>
<sequence>MLSLVSQLLLLATLSAIATASPVRRDTGCDMTPGSPLMVCLGSYASIPPVPSATASAGMAGSLADATQLCAQYTRIANCWARGLYCSEWQPLMIAADKVCFLASSASSASQPVETSVFSSVTAEASRVVTSIWNNDVGTAIPSISQDLVPSTSYPSGTHISASAMSGATGGMQTAAADRSNAAERVAGRSWDGWAALVAAASVVAITTLLAA</sequence>